<comment type="caution">
    <text evidence="1">The sequence shown here is derived from an EMBL/GenBank/DDBJ whole genome shotgun (WGS) entry which is preliminary data.</text>
</comment>
<evidence type="ECO:0008006" key="3">
    <source>
        <dbReference type="Google" id="ProtNLM"/>
    </source>
</evidence>
<dbReference type="RefSeq" id="WP_390211434.1">
    <property type="nucleotide sequence ID" value="NZ_JBHLXJ010000008.1"/>
</dbReference>
<evidence type="ECO:0000313" key="1">
    <source>
        <dbReference type="EMBL" id="MFC0349683.1"/>
    </source>
</evidence>
<protein>
    <recommendedName>
        <fullName evidence="3">Tail fiber protein</fullName>
    </recommendedName>
</protein>
<name>A0ABV6ICY2_9BURK</name>
<organism evidence="1 2">
    <name type="scientific">Undibacterium danionis</name>
    <dbReference type="NCBI Taxonomy" id="1812100"/>
    <lineage>
        <taxon>Bacteria</taxon>
        <taxon>Pseudomonadati</taxon>
        <taxon>Pseudomonadota</taxon>
        <taxon>Betaproteobacteria</taxon>
        <taxon>Burkholderiales</taxon>
        <taxon>Oxalobacteraceae</taxon>
        <taxon>Undibacterium</taxon>
    </lineage>
</organism>
<gene>
    <name evidence="1" type="ORF">ACFFJH_07675</name>
</gene>
<sequence length="379" mass="39343">MANSPVLNGVAGSLIALLDAVLVNGFGLKSADSLVVSGGVATISVSTGHSAVVDSVILVANASPSDLNGEQRVTAVTGNTVSFATSVTNQTATGAITFKIAAAGWTKAFSGTNLAAYKSPDLTATGSYLRVDDTNPRFAKVVGYETMTDINTGSGAFPTTVQMATGLWWSKSQSADTVARPWFFIGDTKSFYTLRAAASANYPTSYEICFFGDIGTFKAGDAYHCTIHGMTSDISSSYASSDHLLNFSATSSTGIYMARSYSTLGSAIPIVKSCPTVTGSTGFYSGDGTTSGFSYPNPVDGGLFTAPIYISESSSSYALRGTMRGLLGVPQRVPLGSFANGDMITAIAGLPNRRFKTFTIGQQMTSTGLYVIDVTGPWA</sequence>
<proteinExistence type="predicted"/>
<keyword evidence="2" id="KW-1185">Reference proteome</keyword>
<dbReference type="EMBL" id="JBHLXJ010000008">
    <property type="protein sequence ID" value="MFC0349683.1"/>
    <property type="molecule type" value="Genomic_DNA"/>
</dbReference>
<evidence type="ECO:0000313" key="2">
    <source>
        <dbReference type="Proteomes" id="UP001589844"/>
    </source>
</evidence>
<reference evidence="1 2" key="1">
    <citation type="submission" date="2024-09" db="EMBL/GenBank/DDBJ databases">
        <authorList>
            <person name="Sun Q."/>
            <person name="Mori K."/>
        </authorList>
    </citation>
    <scope>NUCLEOTIDE SEQUENCE [LARGE SCALE GENOMIC DNA]</scope>
    <source>
        <strain evidence="1 2">CCM 8677</strain>
    </source>
</reference>
<accession>A0ABV6ICY2</accession>
<dbReference type="Proteomes" id="UP001589844">
    <property type="component" value="Unassembled WGS sequence"/>
</dbReference>